<dbReference type="Proteomes" id="UP000311713">
    <property type="component" value="Unassembled WGS sequence"/>
</dbReference>
<evidence type="ECO:0000259" key="1">
    <source>
        <dbReference type="Pfam" id="PF02627"/>
    </source>
</evidence>
<evidence type="ECO:0000313" key="2">
    <source>
        <dbReference type="EMBL" id="TNM34333.1"/>
    </source>
</evidence>
<dbReference type="SUPFAM" id="SSF69118">
    <property type="entry name" value="AhpD-like"/>
    <property type="match status" value="1"/>
</dbReference>
<organism evidence="2 3">
    <name type="scientific">Streptomyces sedi</name>
    <dbReference type="NCBI Taxonomy" id="555059"/>
    <lineage>
        <taxon>Bacteria</taxon>
        <taxon>Bacillati</taxon>
        <taxon>Actinomycetota</taxon>
        <taxon>Actinomycetes</taxon>
        <taxon>Kitasatosporales</taxon>
        <taxon>Streptomycetaceae</taxon>
        <taxon>Streptomyces</taxon>
    </lineage>
</organism>
<accession>A0A5C4VEL2</accession>
<dbReference type="Pfam" id="PF02627">
    <property type="entry name" value="CMD"/>
    <property type="match status" value="1"/>
</dbReference>
<comment type="caution">
    <text evidence="2">The sequence shown here is derived from an EMBL/GenBank/DDBJ whole genome shotgun (WGS) entry which is preliminary data.</text>
</comment>
<dbReference type="GO" id="GO:0051920">
    <property type="term" value="F:peroxiredoxin activity"/>
    <property type="evidence" value="ECO:0007669"/>
    <property type="project" value="InterPro"/>
</dbReference>
<proteinExistence type="predicted"/>
<reference evidence="2 3" key="1">
    <citation type="submission" date="2019-06" db="EMBL/GenBank/DDBJ databases">
        <title>Draft genome of Streptomyces sedi sp. JCM16909.</title>
        <authorList>
            <person name="Klykleung N."/>
            <person name="Tanasupawat S."/>
            <person name="Kudo T."/>
            <person name="Yuki M."/>
            <person name="Ohkuma M."/>
        </authorList>
    </citation>
    <scope>NUCLEOTIDE SEQUENCE [LARGE SCALE GENOMIC DNA]</scope>
    <source>
        <strain evidence="2 3">JCM 16909</strain>
    </source>
</reference>
<name>A0A5C4VEL2_9ACTN</name>
<feature type="domain" description="Carboxymuconolactone decarboxylase-like" evidence="1">
    <location>
        <begin position="52"/>
        <end position="104"/>
    </location>
</feature>
<dbReference type="InterPro" id="IPR029032">
    <property type="entry name" value="AhpD-like"/>
</dbReference>
<dbReference type="RefSeq" id="WP_139640091.1">
    <property type="nucleotide sequence ID" value="NZ_BAAAZS010000047.1"/>
</dbReference>
<dbReference type="Gene3D" id="1.20.1290.10">
    <property type="entry name" value="AhpD-like"/>
    <property type="match status" value="1"/>
</dbReference>
<dbReference type="InterPro" id="IPR003779">
    <property type="entry name" value="CMD-like"/>
</dbReference>
<dbReference type="AlphaFoldDB" id="A0A5C4VEL2"/>
<keyword evidence="3" id="KW-1185">Reference proteome</keyword>
<dbReference type="EMBL" id="VDGT01000001">
    <property type="protein sequence ID" value="TNM34333.1"/>
    <property type="molecule type" value="Genomic_DNA"/>
</dbReference>
<evidence type="ECO:0000313" key="3">
    <source>
        <dbReference type="Proteomes" id="UP000311713"/>
    </source>
</evidence>
<sequence length="354" mass="37149">MADASRRVRYVATVPPERATGAVAAVYGQARSELGRLVEAVTMFSAAPELLVANWVAFRETLLATGHAPRLAKEALAATVSRLNECPYCVDAHTVMLYGGGASAFATGLLDGVAVDDLDPAYRELSRWAGSGMTEAGASPTPFSAAQTPEFVGVWQYFHFLNRAINVLVEGSFLPGAGRTLRVARRVGGRAMASRVAATNPPGLAAGLVRAPRPLPSELGWARSNPPVADAFAQLHGAVEASATAATTDAIRRLVGDVVGDWRGDPLGLSGAWVDSLVEPLPSDERPAARLALLTALAPYRVTGAEVREFRATHPADDALLGLVAWSALLAARRITGWTVGAARVPETRGGAER</sequence>
<protein>
    <recommendedName>
        <fullName evidence="1">Carboxymuconolactone decarboxylase-like domain-containing protein</fullName>
    </recommendedName>
</protein>
<dbReference type="OrthoDB" id="3342615at2"/>
<gene>
    <name evidence="2" type="ORF">FH715_01205</name>
</gene>